<comment type="similarity">
    <text evidence="2 9">Belongs to the gluconokinase GntK/GntV family.</text>
</comment>
<dbReference type="SUPFAM" id="SSF52540">
    <property type="entry name" value="P-loop containing nucleoside triphosphate hydrolases"/>
    <property type="match status" value="1"/>
</dbReference>
<reference evidence="11" key="1">
    <citation type="journal article" date="2019" name="Int. J. Syst. Evol. Microbiol.">
        <title>The Global Catalogue of Microorganisms (GCM) 10K type strain sequencing project: providing services to taxonomists for standard genome sequencing and annotation.</title>
        <authorList>
            <consortium name="The Broad Institute Genomics Platform"/>
            <consortium name="The Broad Institute Genome Sequencing Center for Infectious Disease"/>
            <person name="Wu L."/>
            <person name="Ma J."/>
        </authorList>
    </citation>
    <scope>NUCLEOTIDE SEQUENCE [LARGE SCALE GENOMIC DNA]</scope>
    <source>
        <strain evidence="11">CGMCC 1.13681</strain>
    </source>
</reference>
<gene>
    <name evidence="10" type="ORF">ACFQLX_12040</name>
</gene>
<name>A0ABW2GDM8_9ACTN</name>
<evidence type="ECO:0000256" key="7">
    <source>
        <dbReference type="ARBA" id="ARBA00022840"/>
    </source>
</evidence>
<dbReference type="Gene3D" id="3.40.50.300">
    <property type="entry name" value="P-loop containing nucleotide triphosphate hydrolases"/>
    <property type="match status" value="1"/>
</dbReference>
<proteinExistence type="inferred from homology"/>
<dbReference type="InterPro" id="IPR006001">
    <property type="entry name" value="Therm_gnt_kin"/>
</dbReference>
<keyword evidence="6 9" id="KW-0418">Kinase</keyword>
<evidence type="ECO:0000256" key="4">
    <source>
        <dbReference type="ARBA" id="ARBA00022679"/>
    </source>
</evidence>
<evidence type="ECO:0000313" key="11">
    <source>
        <dbReference type="Proteomes" id="UP001596413"/>
    </source>
</evidence>
<dbReference type="PANTHER" id="PTHR43442:SF3">
    <property type="entry name" value="GLUCONOKINASE-RELATED"/>
    <property type="match status" value="1"/>
</dbReference>
<comment type="caution">
    <text evidence="10">The sequence shown here is derived from an EMBL/GenBank/DDBJ whole genome shotgun (WGS) entry which is preliminary data.</text>
</comment>
<evidence type="ECO:0000256" key="8">
    <source>
        <dbReference type="ARBA" id="ARBA00048090"/>
    </source>
</evidence>
<evidence type="ECO:0000256" key="1">
    <source>
        <dbReference type="ARBA" id="ARBA00004761"/>
    </source>
</evidence>
<comment type="pathway">
    <text evidence="1">Carbohydrate acid metabolism.</text>
</comment>
<dbReference type="NCBIfam" id="TIGR01313">
    <property type="entry name" value="therm_gnt_kin"/>
    <property type="match status" value="1"/>
</dbReference>
<accession>A0ABW2GDM8</accession>
<evidence type="ECO:0000256" key="6">
    <source>
        <dbReference type="ARBA" id="ARBA00022777"/>
    </source>
</evidence>
<dbReference type="PANTHER" id="PTHR43442">
    <property type="entry name" value="GLUCONOKINASE-RELATED"/>
    <property type="match status" value="1"/>
</dbReference>
<evidence type="ECO:0000313" key="10">
    <source>
        <dbReference type="EMBL" id="MFC7218889.1"/>
    </source>
</evidence>
<sequence>MNDKPVVVVMGVSGTGKSTVGAALAARLDVPYAEADAFHSPANIAKMAAGHPLDDADRAPWLDAIGAWARERAGAGGVVSCSALKRAYRDRLRAAAGPGVFFVHLTGTPELIAERLAGRRGHFMPSTLLDSQLATLEPLQPDEPGVAVSIDADPAAVTEQAAAAVPGPLAA</sequence>
<dbReference type="EMBL" id="JBHSZO010000016">
    <property type="protein sequence ID" value="MFC7218889.1"/>
    <property type="molecule type" value="Genomic_DNA"/>
</dbReference>
<keyword evidence="4 9" id="KW-0808">Transferase</keyword>
<dbReference type="RefSeq" id="WP_386414368.1">
    <property type="nucleotide sequence ID" value="NZ_JBHSZO010000016.1"/>
</dbReference>
<dbReference type="Proteomes" id="UP001596413">
    <property type="component" value="Unassembled WGS sequence"/>
</dbReference>
<organism evidence="10 11">
    <name type="scientific">Streptomyces polyrhachis</name>
    <dbReference type="NCBI Taxonomy" id="1282885"/>
    <lineage>
        <taxon>Bacteria</taxon>
        <taxon>Bacillati</taxon>
        <taxon>Actinomycetota</taxon>
        <taxon>Actinomycetes</taxon>
        <taxon>Kitasatosporales</taxon>
        <taxon>Streptomycetaceae</taxon>
        <taxon>Streptomyces</taxon>
    </lineage>
</organism>
<protein>
    <recommendedName>
        <fullName evidence="3 9">Gluconokinase</fullName>
        <ecNumber evidence="3 9">2.7.1.12</ecNumber>
    </recommendedName>
</protein>
<keyword evidence="7 9" id="KW-0067">ATP-binding</keyword>
<comment type="catalytic activity">
    <reaction evidence="8 9">
        <text>D-gluconate + ATP = 6-phospho-D-gluconate + ADP + H(+)</text>
        <dbReference type="Rhea" id="RHEA:19433"/>
        <dbReference type="ChEBI" id="CHEBI:15378"/>
        <dbReference type="ChEBI" id="CHEBI:18391"/>
        <dbReference type="ChEBI" id="CHEBI:30616"/>
        <dbReference type="ChEBI" id="CHEBI:58759"/>
        <dbReference type="ChEBI" id="CHEBI:456216"/>
        <dbReference type="EC" id="2.7.1.12"/>
    </reaction>
</comment>
<evidence type="ECO:0000256" key="5">
    <source>
        <dbReference type="ARBA" id="ARBA00022741"/>
    </source>
</evidence>
<dbReference type="EC" id="2.7.1.12" evidence="3 9"/>
<keyword evidence="5 9" id="KW-0547">Nucleotide-binding</keyword>
<evidence type="ECO:0000256" key="3">
    <source>
        <dbReference type="ARBA" id="ARBA00012054"/>
    </source>
</evidence>
<dbReference type="Pfam" id="PF13238">
    <property type="entry name" value="AAA_18"/>
    <property type="match status" value="1"/>
</dbReference>
<dbReference type="CDD" id="cd02021">
    <property type="entry name" value="GntK"/>
    <property type="match status" value="1"/>
</dbReference>
<dbReference type="InterPro" id="IPR027417">
    <property type="entry name" value="P-loop_NTPase"/>
</dbReference>
<evidence type="ECO:0000256" key="9">
    <source>
        <dbReference type="RuleBase" id="RU363066"/>
    </source>
</evidence>
<evidence type="ECO:0000256" key="2">
    <source>
        <dbReference type="ARBA" id="ARBA00008420"/>
    </source>
</evidence>
<keyword evidence="11" id="KW-1185">Reference proteome</keyword>